<dbReference type="Gene3D" id="3.40.50.1820">
    <property type="entry name" value="alpha/beta hydrolase"/>
    <property type="match status" value="1"/>
</dbReference>
<dbReference type="InterPro" id="IPR009057">
    <property type="entry name" value="Homeodomain-like_sf"/>
</dbReference>
<dbReference type="EMBL" id="JBHTEY010000004">
    <property type="protein sequence ID" value="MFC7616506.1"/>
    <property type="molecule type" value="Genomic_DNA"/>
</dbReference>
<dbReference type="InterPro" id="IPR002018">
    <property type="entry name" value="CarbesteraseB"/>
</dbReference>
<dbReference type="Pfam" id="PF00135">
    <property type="entry name" value="COesterase"/>
    <property type="match status" value="1"/>
</dbReference>
<dbReference type="InterPro" id="IPR050309">
    <property type="entry name" value="Type-B_Carboxylest/Lipase"/>
</dbReference>
<dbReference type="SUPFAM" id="SSF46689">
    <property type="entry name" value="Homeodomain-like"/>
    <property type="match status" value="1"/>
</dbReference>
<feature type="region of interest" description="Disordered" evidence="2">
    <location>
        <begin position="244"/>
        <end position="270"/>
    </location>
</feature>
<dbReference type="PANTHER" id="PTHR11559">
    <property type="entry name" value="CARBOXYLESTERASE"/>
    <property type="match status" value="1"/>
</dbReference>
<gene>
    <name evidence="5" type="ORF">ACFQV2_26600</name>
</gene>
<organism evidence="5 6">
    <name type="scientific">Actinokineospora soli</name>
    <dbReference type="NCBI Taxonomy" id="1048753"/>
    <lineage>
        <taxon>Bacteria</taxon>
        <taxon>Bacillati</taxon>
        <taxon>Actinomycetota</taxon>
        <taxon>Actinomycetes</taxon>
        <taxon>Pseudonocardiales</taxon>
        <taxon>Pseudonocardiaceae</taxon>
        <taxon>Actinokineospora</taxon>
    </lineage>
</organism>
<evidence type="ECO:0000256" key="1">
    <source>
        <dbReference type="ARBA" id="ARBA00023125"/>
    </source>
</evidence>
<dbReference type="Proteomes" id="UP001596512">
    <property type="component" value="Unassembled WGS sequence"/>
</dbReference>
<evidence type="ECO:0000313" key="5">
    <source>
        <dbReference type="EMBL" id="MFC7616506.1"/>
    </source>
</evidence>
<dbReference type="InterPro" id="IPR029058">
    <property type="entry name" value="AB_hydrolase_fold"/>
</dbReference>
<keyword evidence="1" id="KW-0238">DNA-binding</keyword>
<comment type="caution">
    <text evidence="5">The sequence shown here is derived from an EMBL/GenBank/DDBJ whole genome shotgun (WGS) entry which is preliminary data.</text>
</comment>
<dbReference type="InterPro" id="IPR001647">
    <property type="entry name" value="HTH_TetR"/>
</dbReference>
<dbReference type="InterPro" id="IPR036271">
    <property type="entry name" value="Tet_transcr_reg_TetR-rel_C_sf"/>
</dbReference>
<dbReference type="SUPFAM" id="SSF53474">
    <property type="entry name" value="alpha/beta-Hydrolases"/>
    <property type="match status" value="1"/>
</dbReference>
<dbReference type="Gene3D" id="1.10.357.10">
    <property type="entry name" value="Tetracycline Repressor, domain 2"/>
    <property type="match status" value="1"/>
</dbReference>
<proteinExistence type="predicted"/>
<evidence type="ECO:0000259" key="3">
    <source>
        <dbReference type="Pfam" id="PF00135"/>
    </source>
</evidence>
<reference evidence="6" key="1">
    <citation type="journal article" date="2019" name="Int. J. Syst. Evol. Microbiol.">
        <title>The Global Catalogue of Microorganisms (GCM) 10K type strain sequencing project: providing services to taxonomists for standard genome sequencing and annotation.</title>
        <authorList>
            <consortium name="The Broad Institute Genomics Platform"/>
            <consortium name="The Broad Institute Genome Sequencing Center for Infectious Disease"/>
            <person name="Wu L."/>
            <person name="Ma J."/>
        </authorList>
    </citation>
    <scope>NUCLEOTIDE SEQUENCE [LARGE SCALE GENOMIC DNA]</scope>
    <source>
        <strain evidence="6">JCM 17695</strain>
    </source>
</reference>
<evidence type="ECO:0000259" key="4">
    <source>
        <dbReference type="Pfam" id="PF00440"/>
    </source>
</evidence>
<keyword evidence="6" id="KW-1185">Reference proteome</keyword>
<feature type="domain" description="HTH tetR-type" evidence="4">
    <location>
        <begin position="15"/>
        <end position="62"/>
    </location>
</feature>
<protein>
    <submittedName>
        <fullName evidence="5">Carboxylesterase family protein</fullName>
    </submittedName>
</protein>
<name>A0ABW2TUN2_9PSEU</name>
<dbReference type="Pfam" id="PF00440">
    <property type="entry name" value="TetR_N"/>
    <property type="match status" value="1"/>
</dbReference>
<dbReference type="Gene3D" id="1.10.10.60">
    <property type="entry name" value="Homeodomain-like"/>
    <property type="match status" value="1"/>
</dbReference>
<sequence length="687" mass="74908">MRAKTLTEQARRTQIVDAAIGTLADLGYAAMSFKRIAERAGLSSTGLISYHFAGKQELVDAVNAEVRRVFTAFVLERMDVDGGVADELEAFLVANTRFMAAHPRHALALHEVRPYTSNSSDDDLAKMADLLRQGQRAGEFRDFDADTMALFVLGLRNAVLARLGERAEVDLDLCESELVTLVRLATTRGNTMRRGTPILMGAALLLTACGGTMHDTTTIDTGEVRGTTHADHVTFQGIPYAAPPRGDHRWSAPRPPQPWQGVRDATKPGNPCPQIGTSYSDTKATDEDCLFLNVTTPKTTGERPVMVWIHGDGSVGAGHHFNAEALATRGDVVVVTVNYRLGVFGGFGYPGLDGSGAFALADQRAALRWVRRNAAAFGGDPNNITLFGVSYGASSVAAHLVSPASRGLFDKAVMHSGFALVDLPAEAWFPGLEALPWLAWRDRAEVEGIGEMIARDLGCRDLACLKKVPAEKLLEYPNIMNIFQPYAYGGPDLPAVPETAFERGDIARVPVLAGNAQHEHRGIVDLFRGDVTAADYPRLLKAAFGDHADDIAREYPLADHDSPTQAWAQVLTDRVWARATFRQHELLARHTSVHAFEFADPAASERGATHSSDIDYLFPDADHPRDHLSTTMIRYWTTFARTGDPNGEGLPRWPAFSEGGHVQRLAPGALGAVDYRAEHRLDFWADR</sequence>
<evidence type="ECO:0000313" key="6">
    <source>
        <dbReference type="Proteomes" id="UP001596512"/>
    </source>
</evidence>
<dbReference type="SUPFAM" id="SSF48498">
    <property type="entry name" value="Tetracyclin repressor-like, C-terminal domain"/>
    <property type="match status" value="1"/>
</dbReference>
<feature type="domain" description="Carboxylesterase type B" evidence="3">
    <location>
        <begin position="218"/>
        <end position="666"/>
    </location>
</feature>
<evidence type="ECO:0000256" key="2">
    <source>
        <dbReference type="SAM" id="MobiDB-lite"/>
    </source>
</evidence>
<accession>A0ABW2TUN2</accession>